<name>A0A8S5U368_9CAUD</name>
<reference evidence="1" key="1">
    <citation type="journal article" date="2021" name="Proc. Natl. Acad. Sci. U.S.A.">
        <title>A Catalog of Tens of Thousands of Viruses from Human Metagenomes Reveals Hidden Associations with Chronic Diseases.</title>
        <authorList>
            <person name="Tisza M.J."/>
            <person name="Buck C.B."/>
        </authorList>
    </citation>
    <scope>NUCLEOTIDE SEQUENCE</scope>
    <source>
        <strain evidence="1">Ctoyo6</strain>
    </source>
</reference>
<accession>A0A8S5U368</accession>
<proteinExistence type="predicted"/>
<protein>
    <submittedName>
        <fullName evidence="1">Tail assembly chaperone</fullName>
    </submittedName>
</protein>
<organism evidence="1">
    <name type="scientific">Siphoviridae sp. ctoyo6</name>
    <dbReference type="NCBI Taxonomy" id="2825674"/>
    <lineage>
        <taxon>Viruses</taxon>
        <taxon>Duplodnaviria</taxon>
        <taxon>Heunggongvirae</taxon>
        <taxon>Uroviricota</taxon>
        <taxon>Caudoviricetes</taxon>
    </lineage>
</organism>
<evidence type="ECO:0000313" key="1">
    <source>
        <dbReference type="EMBL" id="DAF88904.1"/>
    </source>
</evidence>
<dbReference type="EMBL" id="BK015998">
    <property type="protein sequence ID" value="DAF88904.1"/>
    <property type="molecule type" value="Genomic_DNA"/>
</dbReference>
<sequence length="185" mass="21972">MVREFKAGQVQDEHIVKVYLNDSDDYIYINDRDTSVVDRFAEFIKWLEEKEKDISTRQAEFEKQYGKDIITHDEDGEVDDINVDALVAFCKVRREIYLEATDQIDRILGQDAIKKFFRVSYEINPDFVPDDECLYDFIEAITPVLNQVFEGRAKRISEKYNRDRKGGKRSKYRNRQELIQSYMGK</sequence>